<dbReference type="AlphaFoldDB" id="A0A091CXG5"/>
<evidence type="ECO:0000313" key="3">
    <source>
        <dbReference type="Proteomes" id="UP000028990"/>
    </source>
</evidence>
<feature type="region of interest" description="Disordered" evidence="1">
    <location>
        <begin position="151"/>
        <end position="191"/>
    </location>
</feature>
<evidence type="ECO:0000256" key="1">
    <source>
        <dbReference type="SAM" id="MobiDB-lite"/>
    </source>
</evidence>
<organism evidence="2 3">
    <name type="scientific">Fukomys damarensis</name>
    <name type="common">Damaraland mole rat</name>
    <name type="synonym">Cryptomys damarensis</name>
    <dbReference type="NCBI Taxonomy" id="885580"/>
    <lineage>
        <taxon>Eukaryota</taxon>
        <taxon>Metazoa</taxon>
        <taxon>Chordata</taxon>
        <taxon>Craniata</taxon>
        <taxon>Vertebrata</taxon>
        <taxon>Euteleostomi</taxon>
        <taxon>Mammalia</taxon>
        <taxon>Eutheria</taxon>
        <taxon>Euarchontoglires</taxon>
        <taxon>Glires</taxon>
        <taxon>Rodentia</taxon>
        <taxon>Hystricomorpha</taxon>
        <taxon>Bathyergidae</taxon>
        <taxon>Fukomys</taxon>
    </lineage>
</organism>
<gene>
    <name evidence="2" type="ORF">H920_16025</name>
</gene>
<accession>A0A091CXG5</accession>
<protein>
    <submittedName>
        <fullName evidence="2">Uncharacterized protein</fullName>
    </submittedName>
</protein>
<keyword evidence="3" id="KW-1185">Reference proteome</keyword>
<dbReference type="EMBL" id="KN124001">
    <property type="protein sequence ID" value="KFO22570.1"/>
    <property type="molecule type" value="Genomic_DNA"/>
</dbReference>
<sequence length="191" mass="20907">MCHGLEKKKEIQCITHIVLDKALFGKQQPEACPTTMGKRSRTQLEACMDQISPVEGSSQPGPSEPQYHHLDPQAQGKVLPQKEMNRHTSNRQRPFQIPLVTAYRSLPEVCSDNSNWGAQTPAIGPPRKQLHSGGQETARSMLRLHPKCASAQAKITPNNGSTGIQKPSILNPGTGARGSSREKASQWLAEN</sequence>
<evidence type="ECO:0000313" key="2">
    <source>
        <dbReference type="EMBL" id="KFO22570.1"/>
    </source>
</evidence>
<dbReference type="Proteomes" id="UP000028990">
    <property type="component" value="Unassembled WGS sequence"/>
</dbReference>
<reference evidence="2 3" key="1">
    <citation type="submission" date="2013-11" db="EMBL/GenBank/DDBJ databases">
        <title>The Damaraland mole rat (Fukomys damarensis) genome and evolution of African mole rats.</title>
        <authorList>
            <person name="Gladyshev V.N."/>
            <person name="Fang X."/>
        </authorList>
    </citation>
    <scope>NUCLEOTIDE SEQUENCE [LARGE SCALE GENOMIC DNA]</scope>
    <source>
        <tissue evidence="2">Liver</tissue>
    </source>
</reference>
<feature type="region of interest" description="Disordered" evidence="1">
    <location>
        <begin position="118"/>
        <end position="137"/>
    </location>
</feature>
<proteinExistence type="predicted"/>
<name>A0A091CXG5_FUKDA</name>
<feature type="compositionally biased region" description="Polar residues" evidence="1">
    <location>
        <begin position="153"/>
        <end position="165"/>
    </location>
</feature>
<feature type="region of interest" description="Disordered" evidence="1">
    <location>
        <begin position="48"/>
        <end position="96"/>
    </location>
</feature>